<evidence type="ECO:0000256" key="1">
    <source>
        <dbReference type="SAM" id="MobiDB-lite"/>
    </source>
</evidence>
<dbReference type="AlphaFoldDB" id="A0A5E4Q634"/>
<proteinExistence type="predicted"/>
<gene>
    <name evidence="3" type="ORF">LSINAPIS_LOCUS4948</name>
</gene>
<feature type="region of interest" description="Disordered" evidence="1">
    <location>
        <begin position="18"/>
        <end position="100"/>
    </location>
</feature>
<feature type="chain" id="PRO_5022809064" evidence="2">
    <location>
        <begin position="21"/>
        <end position="100"/>
    </location>
</feature>
<evidence type="ECO:0000256" key="2">
    <source>
        <dbReference type="SAM" id="SignalP"/>
    </source>
</evidence>
<keyword evidence="2" id="KW-0732">Signal</keyword>
<evidence type="ECO:0000313" key="4">
    <source>
        <dbReference type="Proteomes" id="UP000324832"/>
    </source>
</evidence>
<reference evidence="3 4" key="1">
    <citation type="submission" date="2017-07" db="EMBL/GenBank/DDBJ databases">
        <authorList>
            <person name="Talla V."/>
            <person name="Backstrom N."/>
        </authorList>
    </citation>
    <scope>NUCLEOTIDE SEQUENCE [LARGE SCALE GENOMIC DNA]</scope>
</reference>
<sequence>MNARILIVMSLLFVTSFTEASNESDGSHLKSYANRDETDSHAARAEASSAVNSDSEGETEDKMVKDVPEEAGASVEDAEESDGGQRSTRGLNPEEYEPKD</sequence>
<keyword evidence="4" id="KW-1185">Reference proteome</keyword>
<name>A0A5E4Q634_9NEOP</name>
<dbReference type="Proteomes" id="UP000324832">
    <property type="component" value="Unassembled WGS sequence"/>
</dbReference>
<accession>A0A5E4Q634</accession>
<dbReference type="EMBL" id="FZQP02001337">
    <property type="protein sequence ID" value="VVC92515.1"/>
    <property type="molecule type" value="Genomic_DNA"/>
</dbReference>
<feature type="compositionally biased region" description="Basic and acidic residues" evidence="1">
    <location>
        <begin position="25"/>
        <end position="44"/>
    </location>
</feature>
<organism evidence="3 4">
    <name type="scientific">Leptidea sinapis</name>
    <dbReference type="NCBI Taxonomy" id="189913"/>
    <lineage>
        <taxon>Eukaryota</taxon>
        <taxon>Metazoa</taxon>
        <taxon>Ecdysozoa</taxon>
        <taxon>Arthropoda</taxon>
        <taxon>Hexapoda</taxon>
        <taxon>Insecta</taxon>
        <taxon>Pterygota</taxon>
        <taxon>Neoptera</taxon>
        <taxon>Endopterygota</taxon>
        <taxon>Lepidoptera</taxon>
        <taxon>Glossata</taxon>
        <taxon>Ditrysia</taxon>
        <taxon>Papilionoidea</taxon>
        <taxon>Pieridae</taxon>
        <taxon>Dismorphiinae</taxon>
        <taxon>Leptidea</taxon>
    </lineage>
</organism>
<evidence type="ECO:0000313" key="3">
    <source>
        <dbReference type="EMBL" id="VVC92515.1"/>
    </source>
</evidence>
<feature type="signal peptide" evidence="2">
    <location>
        <begin position="1"/>
        <end position="20"/>
    </location>
</feature>
<protein>
    <submittedName>
        <fullName evidence="3">Uncharacterized protein</fullName>
    </submittedName>
</protein>